<name>A0A481Z9S5_9VIRU</name>
<sequence length="39" mass="4681">MEKEKDFNVTPCGGEYEKHQIYEETAWEIADLKPKCYEK</sequence>
<gene>
    <name evidence="1" type="ORF">LCPAC401_02860</name>
</gene>
<accession>A0A481Z9S5</accession>
<evidence type="ECO:0000313" key="1">
    <source>
        <dbReference type="EMBL" id="QBK92648.1"/>
    </source>
</evidence>
<proteinExistence type="predicted"/>
<reference evidence="1" key="1">
    <citation type="journal article" date="2019" name="MBio">
        <title>Virus Genomes from Deep Sea Sediments Expand the Ocean Megavirome and Support Independent Origins of Viral Gigantism.</title>
        <authorList>
            <person name="Backstrom D."/>
            <person name="Yutin N."/>
            <person name="Jorgensen S.L."/>
            <person name="Dharamshi J."/>
            <person name="Homa F."/>
            <person name="Zaremba-Niedwiedzka K."/>
            <person name="Spang A."/>
            <person name="Wolf Y.I."/>
            <person name="Koonin E.V."/>
            <person name="Ettema T.J."/>
        </authorList>
    </citation>
    <scope>NUCLEOTIDE SEQUENCE</scope>
</reference>
<organism evidence="1">
    <name type="scientific">Pithovirus LCPAC401</name>
    <dbReference type="NCBI Taxonomy" id="2506595"/>
    <lineage>
        <taxon>Viruses</taxon>
        <taxon>Pithoviruses</taxon>
    </lineage>
</organism>
<protein>
    <submittedName>
        <fullName evidence="1">Uncharacterized protein</fullName>
    </submittedName>
</protein>
<dbReference type="EMBL" id="MK500579">
    <property type="protein sequence ID" value="QBK92648.1"/>
    <property type="molecule type" value="Genomic_DNA"/>
</dbReference>